<evidence type="ECO:0000259" key="7">
    <source>
        <dbReference type="Pfam" id="PF23559"/>
    </source>
</evidence>
<reference evidence="8 9" key="1">
    <citation type="journal article" date="2014" name="Nat. Genet.">
        <title>Genome sequence of the hot pepper provides insights into the evolution of pungency in Capsicum species.</title>
        <authorList>
            <person name="Kim S."/>
            <person name="Park M."/>
            <person name="Yeom S.I."/>
            <person name="Kim Y.M."/>
            <person name="Lee J.M."/>
            <person name="Lee H.A."/>
            <person name="Seo E."/>
            <person name="Choi J."/>
            <person name="Cheong K."/>
            <person name="Kim K.T."/>
            <person name="Jung K."/>
            <person name="Lee G.W."/>
            <person name="Oh S.K."/>
            <person name="Bae C."/>
            <person name="Kim S.B."/>
            <person name="Lee H.Y."/>
            <person name="Kim S.Y."/>
            <person name="Kim M.S."/>
            <person name="Kang B.C."/>
            <person name="Jo Y.D."/>
            <person name="Yang H.B."/>
            <person name="Jeong H.J."/>
            <person name="Kang W.H."/>
            <person name="Kwon J.K."/>
            <person name="Shin C."/>
            <person name="Lim J.Y."/>
            <person name="Park J.H."/>
            <person name="Huh J.H."/>
            <person name="Kim J.S."/>
            <person name="Kim B.D."/>
            <person name="Cohen O."/>
            <person name="Paran I."/>
            <person name="Suh M.C."/>
            <person name="Lee S.B."/>
            <person name="Kim Y.K."/>
            <person name="Shin Y."/>
            <person name="Noh S.J."/>
            <person name="Park J."/>
            <person name="Seo Y.S."/>
            <person name="Kwon S.Y."/>
            <person name="Kim H.A."/>
            <person name="Park J.M."/>
            <person name="Kim H.J."/>
            <person name="Choi S.B."/>
            <person name="Bosland P.W."/>
            <person name="Reeves G."/>
            <person name="Jo S.H."/>
            <person name="Lee B.W."/>
            <person name="Cho H.T."/>
            <person name="Choi H.S."/>
            <person name="Lee M.S."/>
            <person name="Yu Y."/>
            <person name="Do Choi Y."/>
            <person name="Park B.S."/>
            <person name="van Deynze A."/>
            <person name="Ashrafi H."/>
            <person name="Hill T."/>
            <person name="Kim W.T."/>
            <person name="Pai H.S."/>
            <person name="Ahn H.K."/>
            <person name="Yeam I."/>
            <person name="Giovannoni J.J."/>
            <person name="Rose J.K."/>
            <person name="Sorensen I."/>
            <person name="Lee S.J."/>
            <person name="Kim R.W."/>
            <person name="Choi I.Y."/>
            <person name="Choi B.S."/>
            <person name="Lim J.S."/>
            <person name="Lee Y.H."/>
            <person name="Choi D."/>
        </authorList>
    </citation>
    <scope>NUCLEOTIDE SEQUENCE [LARGE SCALE GENOMIC DNA]</scope>
    <source>
        <strain evidence="9">cv. CM334</strain>
    </source>
</reference>
<dbReference type="InterPro" id="IPR032675">
    <property type="entry name" value="LRR_dom_sf"/>
</dbReference>
<keyword evidence="5" id="KW-0611">Plant defense</keyword>
<evidence type="ECO:0000256" key="2">
    <source>
        <dbReference type="ARBA" id="ARBA00022614"/>
    </source>
</evidence>
<organism evidence="8 9">
    <name type="scientific">Capsicum annuum</name>
    <name type="common">Capsicum pepper</name>
    <dbReference type="NCBI Taxonomy" id="4072"/>
    <lineage>
        <taxon>Eukaryota</taxon>
        <taxon>Viridiplantae</taxon>
        <taxon>Streptophyta</taxon>
        <taxon>Embryophyta</taxon>
        <taxon>Tracheophyta</taxon>
        <taxon>Spermatophyta</taxon>
        <taxon>Magnoliopsida</taxon>
        <taxon>eudicotyledons</taxon>
        <taxon>Gunneridae</taxon>
        <taxon>Pentapetalae</taxon>
        <taxon>asterids</taxon>
        <taxon>lamiids</taxon>
        <taxon>Solanales</taxon>
        <taxon>Solanaceae</taxon>
        <taxon>Solanoideae</taxon>
        <taxon>Capsiceae</taxon>
        <taxon>Capsicum</taxon>
    </lineage>
</organism>
<name>A0A2G2Z6U9_CAPAN</name>
<protein>
    <recommendedName>
        <fullName evidence="7">Disease resistance protein winged helix domain-containing protein</fullName>
    </recommendedName>
</protein>
<evidence type="ECO:0000313" key="9">
    <source>
        <dbReference type="Proteomes" id="UP000222542"/>
    </source>
</evidence>
<keyword evidence="3" id="KW-0677">Repeat</keyword>
<dbReference type="Gramene" id="PHT77728">
    <property type="protein sequence ID" value="PHT77728"/>
    <property type="gene ID" value="T459_15780"/>
</dbReference>
<dbReference type="Pfam" id="PF23559">
    <property type="entry name" value="WHD_DRP"/>
    <property type="match status" value="1"/>
</dbReference>
<dbReference type="SUPFAM" id="SSF52058">
    <property type="entry name" value="L domain-like"/>
    <property type="match status" value="1"/>
</dbReference>
<evidence type="ECO:0000256" key="6">
    <source>
        <dbReference type="ARBA" id="ARBA00022840"/>
    </source>
</evidence>
<proteinExistence type="inferred from homology"/>
<gene>
    <name evidence="8" type="ORF">T459_15780</name>
</gene>
<dbReference type="Gene3D" id="1.10.10.10">
    <property type="entry name" value="Winged helix-like DNA-binding domain superfamily/Winged helix DNA-binding domain"/>
    <property type="match status" value="1"/>
</dbReference>
<accession>A0A2G2Z6U9</accession>
<comment type="similarity">
    <text evidence="1">Belongs to the disease resistance NB-LRR family.</text>
</comment>
<keyword evidence="4" id="KW-0547">Nucleotide-binding</keyword>
<dbReference type="GO" id="GO:0005524">
    <property type="term" value="F:ATP binding"/>
    <property type="evidence" value="ECO:0007669"/>
    <property type="project" value="UniProtKB-KW"/>
</dbReference>
<evidence type="ECO:0000256" key="1">
    <source>
        <dbReference type="ARBA" id="ARBA00008894"/>
    </source>
</evidence>
<dbReference type="STRING" id="4072.A0A2G2Z6U9"/>
<keyword evidence="2" id="KW-0433">Leucine-rich repeat</keyword>
<feature type="domain" description="Disease resistance protein winged helix" evidence="7">
    <location>
        <begin position="25"/>
        <end position="92"/>
    </location>
</feature>
<keyword evidence="6" id="KW-0067">ATP-binding</keyword>
<comment type="caution">
    <text evidence="8">The sequence shown here is derived from an EMBL/GenBank/DDBJ whole genome shotgun (WGS) entry which is preliminary data.</text>
</comment>
<sequence length="387" mass="45422">MKVIELSYDHLPDHMKPCFLYLASFPKDTTVHRVMLKMYWRAEGLVEQTGMKSLEEVMEIYLDNLISSSLVIDFNEIGDNLTCQLHDLVHNFCLIKAREEKLFGQIGSSDASSSSDLMQRIVTINYEKEHFRPNNFVVLDSKMKRRSDEPILIAEHSKLENLRDLRILVLSYLKETEDIFIRFPNLQSLVFDLKESWDYSKERYWFPKLDHLTELDYLRADFESSNTNDSGPSLATNWSWDFHFPSNLKMLSLWDFPLTSDSLSRIARLSNLEELFLVRIITQEEEWNMGEEDTFVNLKYLELYEVTLAKWETGEKSFPVLEKLKMWECRKLEEIPPNFCDICSLKIIILVESPQLEDSAKKINQYVEGMGGDELQVLGRSNIPFFM</sequence>
<dbReference type="Proteomes" id="UP000222542">
    <property type="component" value="Unassembled WGS sequence"/>
</dbReference>
<evidence type="ECO:0000313" key="8">
    <source>
        <dbReference type="EMBL" id="PHT77728.1"/>
    </source>
</evidence>
<dbReference type="InterPro" id="IPR036388">
    <property type="entry name" value="WH-like_DNA-bd_sf"/>
</dbReference>
<dbReference type="AlphaFoldDB" id="A0A2G2Z6U9"/>
<evidence type="ECO:0000256" key="3">
    <source>
        <dbReference type="ARBA" id="ARBA00022737"/>
    </source>
</evidence>
<dbReference type="PANTHER" id="PTHR15140:SF52">
    <property type="entry name" value="LATE BLIGHT RESISTANCE PROTEIN HOMOLOG R1A-4"/>
    <property type="match status" value="1"/>
</dbReference>
<dbReference type="Gene3D" id="3.80.10.10">
    <property type="entry name" value="Ribonuclease Inhibitor"/>
    <property type="match status" value="1"/>
</dbReference>
<evidence type="ECO:0000256" key="4">
    <source>
        <dbReference type="ARBA" id="ARBA00022741"/>
    </source>
</evidence>
<dbReference type="EMBL" id="AYRZ02000006">
    <property type="protein sequence ID" value="PHT77728.1"/>
    <property type="molecule type" value="Genomic_DNA"/>
</dbReference>
<dbReference type="GO" id="GO:0006952">
    <property type="term" value="P:defense response"/>
    <property type="evidence" value="ECO:0007669"/>
    <property type="project" value="UniProtKB-KW"/>
</dbReference>
<dbReference type="FunFam" id="1.10.10.10:FF:000322">
    <property type="entry name" value="Probable disease resistance protein At1g63360"/>
    <property type="match status" value="1"/>
</dbReference>
<dbReference type="InterPro" id="IPR058922">
    <property type="entry name" value="WHD_DRP"/>
</dbReference>
<evidence type="ECO:0000256" key="5">
    <source>
        <dbReference type="ARBA" id="ARBA00022821"/>
    </source>
</evidence>
<keyword evidence="9" id="KW-1185">Reference proteome</keyword>
<reference evidence="8 9" key="2">
    <citation type="journal article" date="2017" name="Genome Biol.">
        <title>New reference genome sequences of hot pepper reveal the massive evolution of plant disease-resistance genes by retroduplication.</title>
        <authorList>
            <person name="Kim S."/>
            <person name="Park J."/>
            <person name="Yeom S.I."/>
            <person name="Kim Y.M."/>
            <person name="Seo E."/>
            <person name="Kim K.T."/>
            <person name="Kim M.S."/>
            <person name="Lee J.M."/>
            <person name="Cheong K."/>
            <person name="Shin H.S."/>
            <person name="Kim S.B."/>
            <person name="Han K."/>
            <person name="Lee J."/>
            <person name="Park M."/>
            <person name="Lee H.A."/>
            <person name="Lee H.Y."/>
            <person name="Lee Y."/>
            <person name="Oh S."/>
            <person name="Lee J.H."/>
            <person name="Choi E."/>
            <person name="Choi E."/>
            <person name="Lee S.E."/>
            <person name="Jeon J."/>
            <person name="Kim H."/>
            <person name="Choi G."/>
            <person name="Song H."/>
            <person name="Lee J."/>
            <person name="Lee S.C."/>
            <person name="Kwon J.K."/>
            <person name="Lee H.Y."/>
            <person name="Koo N."/>
            <person name="Hong Y."/>
            <person name="Kim R.W."/>
            <person name="Kang W.H."/>
            <person name="Huh J.H."/>
            <person name="Kang B.C."/>
            <person name="Yang T.J."/>
            <person name="Lee Y.H."/>
            <person name="Bennetzen J.L."/>
            <person name="Choi D."/>
        </authorList>
    </citation>
    <scope>NUCLEOTIDE SEQUENCE [LARGE SCALE GENOMIC DNA]</scope>
    <source>
        <strain evidence="9">cv. CM334</strain>
    </source>
</reference>
<dbReference type="PANTHER" id="PTHR15140">
    <property type="entry name" value="TUBULIN-SPECIFIC CHAPERONE E"/>
    <property type="match status" value="1"/>
</dbReference>